<dbReference type="Proteomes" id="UP001162640">
    <property type="component" value="Unassembled WGS sequence"/>
</dbReference>
<feature type="coiled-coil region" evidence="1">
    <location>
        <begin position="119"/>
        <end position="160"/>
    </location>
</feature>
<organism evidence="3 4">
    <name type="scientific">Triparma laevis f. inornata</name>
    <dbReference type="NCBI Taxonomy" id="1714386"/>
    <lineage>
        <taxon>Eukaryota</taxon>
        <taxon>Sar</taxon>
        <taxon>Stramenopiles</taxon>
        <taxon>Ochrophyta</taxon>
        <taxon>Bolidophyceae</taxon>
        <taxon>Parmales</taxon>
        <taxon>Triparmaceae</taxon>
        <taxon>Triparma</taxon>
    </lineage>
</organism>
<accession>A0A9W6ZVF4</accession>
<feature type="compositionally biased region" description="Polar residues" evidence="2">
    <location>
        <begin position="416"/>
        <end position="444"/>
    </location>
</feature>
<proteinExistence type="predicted"/>
<keyword evidence="1" id="KW-0175">Coiled coil</keyword>
<sequence>MLAVSASSTGENNTAVLAAFKALQDRIRTLDHDRAEAASRAAQLRSELANREQDSVSQREDFANEEIDKLEISRRDYDRLLTSKHQCEIDLARNEERRKAASSSTNLEKNRGEDYRAEKAACEGKVALLRQRNAGLEREIDGGKENLKRLQNVVAEVESDGESRISALSKQLQHVKASISDEDVLAHEMDAKLVRQEEFLKSVMSINEALVQSAHQSRESGLTPRSHHTSDSSSSSMRRRMAMEGKKKKKKKKKKIVKKAKPTTQYPPPTHSQPRAHHPPPPPRRRRPSPAPLPPPRRRGENYVSEGPEIRTTKSSRLAAAAAQSRIDEMEGTLTLKERMRNANFGPVPFLPAPQKHSFNVLAVCSEAVRTEVGDLEYKVTHHKGSVSIVPSPPRNSTHTPLQPRHTVGQAILKRAQTTPPQSKAQTANSSTPPFMTPNATTPVKTPKSKRQQQQQLPPNLVELISSLEEEFEEMNDKYVSLLSRANTDTGSVRMAKKEDEVELKKVADAMEKKEQQMRMIRSAVIKSAITTPSEK</sequence>
<dbReference type="EMBL" id="BLQM01000060">
    <property type="protein sequence ID" value="GMH57848.1"/>
    <property type="molecule type" value="Genomic_DNA"/>
</dbReference>
<evidence type="ECO:0000313" key="3">
    <source>
        <dbReference type="EMBL" id="GMH57848.1"/>
    </source>
</evidence>
<evidence type="ECO:0000256" key="2">
    <source>
        <dbReference type="SAM" id="MobiDB-lite"/>
    </source>
</evidence>
<feature type="coiled-coil region" evidence="1">
    <location>
        <begin position="465"/>
        <end position="517"/>
    </location>
</feature>
<dbReference type="AlphaFoldDB" id="A0A9W6ZVF4"/>
<reference evidence="4" key="1">
    <citation type="journal article" date="2023" name="Commun. Biol.">
        <title>Genome analysis of Parmales, the sister group of diatoms, reveals the evolutionary specialization of diatoms from phago-mixotrophs to photoautotrophs.</title>
        <authorList>
            <person name="Ban H."/>
            <person name="Sato S."/>
            <person name="Yoshikawa S."/>
            <person name="Yamada K."/>
            <person name="Nakamura Y."/>
            <person name="Ichinomiya M."/>
            <person name="Sato N."/>
            <person name="Blanc-Mathieu R."/>
            <person name="Endo H."/>
            <person name="Kuwata A."/>
            <person name="Ogata H."/>
        </authorList>
    </citation>
    <scope>NUCLEOTIDE SEQUENCE [LARGE SCALE GENOMIC DNA]</scope>
</reference>
<feature type="region of interest" description="Disordered" evidence="2">
    <location>
        <begin position="416"/>
        <end position="459"/>
    </location>
</feature>
<evidence type="ECO:0000256" key="1">
    <source>
        <dbReference type="SAM" id="Coils"/>
    </source>
</evidence>
<feature type="region of interest" description="Disordered" evidence="2">
    <location>
        <begin position="214"/>
        <end position="318"/>
    </location>
</feature>
<feature type="compositionally biased region" description="Basic residues" evidence="2">
    <location>
        <begin position="274"/>
        <end position="288"/>
    </location>
</feature>
<evidence type="ECO:0000313" key="4">
    <source>
        <dbReference type="Proteomes" id="UP001162640"/>
    </source>
</evidence>
<gene>
    <name evidence="3" type="ORF">TL16_g02481</name>
</gene>
<feature type="compositionally biased region" description="Basic residues" evidence="2">
    <location>
        <begin position="246"/>
        <end position="261"/>
    </location>
</feature>
<protein>
    <submittedName>
        <fullName evidence="3">Uncharacterized protein</fullName>
    </submittedName>
</protein>
<name>A0A9W6ZVF4_9STRA</name>
<comment type="caution">
    <text evidence="3">The sequence shown here is derived from an EMBL/GenBank/DDBJ whole genome shotgun (WGS) entry which is preliminary data.</text>
</comment>